<evidence type="ECO:0000256" key="5">
    <source>
        <dbReference type="ARBA" id="ARBA00022692"/>
    </source>
</evidence>
<feature type="coiled-coil region" evidence="8">
    <location>
        <begin position="350"/>
        <end position="377"/>
    </location>
</feature>
<evidence type="ECO:0000256" key="7">
    <source>
        <dbReference type="ARBA" id="ARBA00023237"/>
    </source>
</evidence>
<comment type="subcellular location">
    <subcellularLocation>
        <location evidence="1">Cell outer membrane</location>
    </subcellularLocation>
</comment>
<dbReference type="GO" id="GO:1990281">
    <property type="term" value="C:efflux pump complex"/>
    <property type="evidence" value="ECO:0007669"/>
    <property type="project" value="TreeGrafter"/>
</dbReference>
<dbReference type="GO" id="GO:0015288">
    <property type="term" value="F:porin activity"/>
    <property type="evidence" value="ECO:0007669"/>
    <property type="project" value="TreeGrafter"/>
</dbReference>
<dbReference type="EMBL" id="JACIGK010000003">
    <property type="protein sequence ID" value="MBB4265003.1"/>
    <property type="molecule type" value="Genomic_DNA"/>
</dbReference>
<protein>
    <submittedName>
        <fullName evidence="10">Outer membrane protein</fullName>
    </submittedName>
</protein>
<dbReference type="NCBIfam" id="TIGR01844">
    <property type="entry name" value="type_I_sec_TolC"/>
    <property type="match status" value="1"/>
</dbReference>
<gene>
    <name evidence="10" type="ORF">GGD89_000614</name>
</gene>
<dbReference type="GO" id="GO:0015562">
    <property type="term" value="F:efflux transmembrane transporter activity"/>
    <property type="evidence" value="ECO:0007669"/>
    <property type="project" value="InterPro"/>
</dbReference>
<evidence type="ECO:0000313" key="11">
    <source>
        <dbReference type="Proteomes" id="UP000554286"/>
    </source>
</evidence>
<dbReference type="RefSeq" id="WP_184042625.1">
    <property type="nucleotide sequence ID" value="NZ_JACIGK010000003.1"/>
</dbReference>
<dbReference type="PANTHER" id="PTHR30026:SF22">
    <property type="entry name" value="OUTER MEMBRANE EFFLUX PROTEIN"/>
    <property type="match status" value="1"/>
</dbReference>
<dbReference type="GO" id="GO:0009279">
    <property type="term" value="C:cell outer membrane"/>
    <property type="evidence" value="ECO:0007669"/>
    <property type="project" value="UniProtKB-SubCell"/>
</dbReference>
<name>A0A7W6RBS8_9PROT</name>
<keyword evidence="11" id="KW-1185">Reference proteome</keyword>
<keyword evidence="9" id="KW-0732">Signal</keyword>
<dbReference type="Proteomes" id="UP000554286">
    <property type="component" value="Unassembled WGS sequence"/>
</dbReference>
<evidence type="ECO:0000313" key="10">
    <source>
        <dbReference type="EMBL" id="MBB4265003.1"/>
    </source>
</evidence>
<evidence type="ECO:0000256" key="3">
    <source>
        <dbReference type="ARBA" id="ARBA00022448"/>
    </source>
</evidence>
<comment type="caution">
    <text evidence="10">The sequence shown here is derived from an EMBL/GenBank/DDBJ whole genome shotgun (WGS) entry which is preliminary data.</text>
</comment>
<evidence type="ECO:0000256" key="4">
    <source>
        <dbReference type="ARBA" id="ARBA00022452"/>
    </source>
</evidence>
<keyword evidence="6" id="KW-0472">Membrane</keyword>
<evidence type="ECO:0000256" key="2">
    <source>
        <dbReference type="ARBA" id="ARBA00007613"/>
    </source>
</evidence>
<keyword evidence="4" id="KW-1134">Transmembrane beta strand</keyword>
<dbReference type="SUPFAM" id="SSF56954">
    <property type="entry name" value="Outer membrane efflux proteins (OEP)"/>
    <property type="match status" value="1"/>
</dbReference>
<keyword evidence="7" id="KW-0998">Cell outer membrane</keyword>
<sequence length="478" mass="51684">MTKTNHFLACATVATLVWTSTPVLAQSIEEALAAAYMNNPTLQARRAQLRATDQGVPIALSNWRPTVSVSGEAGLQRYRQEVGSVSSTRDTRPVSVGVSVAQPLFRGFRTEAEIDKAEMTVMAERAALRSVEQSVLLNTATAYVNVVRDDAVVDLNRNNEDVLGRQLQAARDRFRVGEITRTDVAQAEARLSGAKSDTASSVATLESSLATYLRLVGQPVRSLDAPDAVPDLPVSRDEALSRALASNPSIIAAEYTWRSAQDEIRNQRGRLLPTVDLEGAFSQGWDQSAVEDSNTRVFSATINVSVPIYQGGTVYSQLRQAKHIAGQRRLEFDEATTQVREETEQAWETLVATESRIESLRDQIDAAEIALEGVEREAQVGARTVLDVLDAEQELLNARVDMVLARRDRLVAGYSLLAAVGGLTADALSLPVTLYDPTANYKEVRDQWFGSSDAADGDAALGLGGRPAGGFAEPVPAN</sequence>
<proteinExistence type="inferred from homology"/>
<dbReference type="InterPro" id="IPR010130">
    <property type="entry name" value="T1SS_OMP_TolC"/>
</dbReference>
<evidence type="ECO:0000256" key="6">
    <source>
        <dbReference type="ARBA" id="ARBA00023136"/>
    </source>
</evidence>
<dbReference type="Gene3D" id="1.20.1600.10">
    <property type="entry name" value="Outer membrane efflux proteins (OEP)"/>
    <property type="match status" value="1"/>
</dbReference>
<dbReference type="AlphaFoldDB" id="A0A7W6RBS8"/>
<dbReference type="InterPro" id="IPR003423">
    <property type="entry name" value="OMP_efflux"/>
</dbReference>
<organism evidence="10 11">
    <name type="scientific">Roseospira visakhapatnamensis</name>
    <dbReference type="NCBI Taxonomy" id="390880"/>
    <lineage>
        <taxon>Bacteria</taxon>
        <taxon>Pseudomonadati</taxon>
        <taxon>Pseudomonadota</taxon>
        <taxon>Alphaproteobacteria</taxon>
        <taxon>Rhodospirillales</taxon>
        <taxon>Rhodospirillaceae</taxon>
        <taxon>Roseospira</taxon>
    </lineage>
</organism>
<evidence type="ECO:0000256" key="1">
    <source>
        <dbReference type="ARBA" id="ARBA00004442"/>
    </source>
</evidence>
<keyword evidence="5" id="KW-0812">Transmembrane</keyword>
<evidence type="ECO:0000256" key="8">
    <source>
        <dbReference type="SAM" id="Coils"/>
    </source>
</evidence>
<keyword evidence="3" id="KW-0813">Transport</keyword>
<comment type="similarity">
    <text evidence="2">Belongs to the outer membrane factor (OMF) (TC 1.B.17) family.</text>
</comment>
<feature type="chain" id="PRO_5030695680" evidence="9">
    <location>
        <begin position="26"/>
        <end position="478"/>
    </location>
</feature>
<dbReference type="Pfam" id="PF02321">
    <property type="entry name" value="OEP"/>
    <property type="match status" value="2"/>
</dbReference>
<dbReference type="PANTHER" id="PTHR30026">
    <property type="entry name" value="OUTER MEMBRANE PROTEIN TOLC"/>
    <property type="match status" value="1"/>
</dbReference>
<dbReference type="InterPro" id="IPR051906">
    <property type="entry name" value="TolC-like"/>
</dbReference>
<evidence type="ECO:0000256" key="9">
    <source>
        <dbReference type="SAM" id="SignalP"/>
    </source>
</evidence>
<reference evidence="10 11" key="1">
    <citation type="submission" date="2020-08" db="EMBL/GenBank/DDBJ databases">
        <title>Genome sequencing of Purple Non-Sulfur Bacteria from various extreme environments.</title>
        <authorList>
            <person name="Mayer M."/>
        </authorList>
    </citation>
    <scope>NUCLEOTIDE SEQUENCE [LARGE SCALE GENOMIC DNA]</scope>
    <source>
        <strain evidence="10 11">JA131</strain>
    </source>
</reference>
<feature type="signal peptide" evidence="9">
    <location>
        <begin position="1"/>
        <end position="25"/>
    </location>
</feature>
<accession>A0A7W6RBS8</accession>
<keyword evidence="8" id="KW-0175">Coiled coil</keyword>